<evidence type="ECO:0000259" key="16">
    <source>
        <dbReference type="Pfam" id="PF01467"/>
    </source>
</evidence>
<evidence type="ECO:0000256" key="13">
    <source>
        <dbReference type="ARBA" id="ARBA00075132"/>
    </source>
</evidence>
<keyword evidence="9" id="KW-0067">ATP-binding</keyword>
<dbReference type="OMA" id="VVMRANT"/>
<name>A0A3P6UX35_LITSI</name>
<evidence type="ECO:0000256" key="7">
    <source>
        <dbReference type="ARBA" id="ARBA00022695"/>
    </source>
</evidence>
<organism evidence="17 18">
    <name type="scientific">Litomosoides sigmodontis</name>
    <name type="common">Filarial nematode worm</name>
    <dbReference type="NCBI Taxonomy" id="42156"/>
    <lineage>
        <taxon>Eukaryota</taxon>
        <taxon>Metazoa</taxon>
        <taxon>Ecdysozoa</taxon>
        <taxon>Nematoda</taxon>
        <taxon>Chromadorea</taxon>
        <taxon>Rhabditida</taxon>
        <taxon>Spirurina</taxon>
        <taxon>Spiruromorpha</taxon>
        <taxon>Filarioidea</taxon>
        <taxon>Onchocercidae</taxon>
        <taxon>Litomosoides</taxon>
    </lineage>
</organism>
<dbReference type="AlphaFoldDB" id="A0A3P6UX35"/>
<dbReference type="GO" id="GO:0005524">
    <property type="term" value="F:ATP binding"/>
    <property type="evidence" value="ECO:0007669"/>
    <property type="project" value="UniProtKB-KW"/>
</dbReference>
<evidence type="ECO:0000313" key="17">
    <source>
        <dbReference type="EMBL" id="VDK82071.1"/>
    </source>
</evidence>
<evidence type="ECO:0000256" key="1">
    <source>
        <dbReference type="ARBA" id="ARBA00001946"/>
    </source>
</evidence>
<evidence type="ECO:0000256" key="6">
    <source>
        <dbReference type="ARBA" id="ARBA00022679"/>
    </source>
</evidence>
<dbReference type="OrthoDB" id="422187at2759"/>
<evidence type="ECO:0000256" key="3">
    <source>
        <dbReference type="ARBA" id="ARBA00004790"/>
    </source>
</evidence>
<proteinExistence type="predicted"/>
<comment type="subcellular location">
    <subcellularLocation>
        <location evidence="2">Mitochondrion</location>
    </subcellularLocation>
</comment>
<evidence type="ECO:0000256" key="9">
    <source>
        <dbReference type="ARBA" id="ARBA00022840"/>
    </source>
</evidence>
<keyword evidence="6" id="KW-0808">Transferase</keyword>
<dbReference type="STRING" id="42156.A0A3P6UX35"/>
<dbReference type="PANTHER" id="PTHR12039:SF0">
    <property type="entry name" value="NICOTINAMIDE-NUCLEOTIDE ADENYLYLTRANSFERASE"/>
    <property type="match status" value="1"/>
</dbReference>
<evidence type="ECO:0000256" key="14">
    <source>
        <dbReference type="ARBA" id="ARBA00079369"/>
    </source>
</evidence>
<dbReference type="GO" id="GO:0000309">
    <property type="term" value="F:nicotinamide-nucleotide adenylyltransferase activity"/>
    <property type="evidence" value="ECO:0007669"/>
    <property type="project" value="TreeGrafter"/>
</dbReference>
<keyword evidence="8" id="KW-0547">Nucleotide-binding</keyword>
<evidence type="ECO:0000256" key="12">
    <source>
        <dbReference type="ARBA" id="ARBA00074013"/>
    </source>
</evidence>
<dbReference type="InterPro" id="IPR051182">
    <property type="entry name" value="Euk_NMN_adenylyltrnsfrase"/>
</dbReference>
<dbReference type="PANTHER" id="PTHR12039">
    <property type="entry name" value="NICOTINAMIDE MONONUCLEOTIDE ADENYLYLTRANSFERASE"/>
    <property type="match status" value="1"/>
</dbReference>
<evidence type="ECO:0000256" key="2">
    <source>
        <dbReference type="ARBA" id="ARBA00004173"/>
    </source>
</evidence>
<dbReference type="InterPro" id="IPR014729">
    <property type="entry name" value="Rossmann-like_a/b/a_fold"/>
</dbReference>
<dbReference type="UniPathway" id="UPA00253">
    <property type="reaction ID" value="UER00600"/>
</dbReference>
<dbReference type="GO" id="GO:0005759">
    <property type="term" value="C:mitochondrial matrix"/>
    <property type="evidence" value="ECO:0007669"/>
    <property type="project" value="UniProtKB-ARBA"/>
</dbReference>
<comment type="subunit">
    <text evidence="4">Homotetramer.</text>
</comment>
<evidence type="ECO:0000256" key="11">
    <source>
        <dbReference type="ARBA" id="ARBA00023128"/>
    </source>
</evidence>
<evidence type="ECO:0000256" key="4">
    <source>
        <dbReference type="ARBA" id="ARBA00011881"/>
    </source>
</evidence>
<evidence type="ECO:0000256" key="10">
    <source>
        <dbReference type="ARBA" id="ARBA00023027"/>
    </source>
</evidence>
<evidence type="ECO:0000256" key="8">
    <source>
        <dbReference type="ARBA" id="ARBA00022741"/>
    </source>
</evidence>
<dbReference type="NCBIfam" id="TIGR00482">
    <property type="entry name" value="nicotinate (nicotinamide) nucleotide adenylyltransferase"/>
    <property type="match status" value="1"/>
</dbReference>
<comment type="pathway">
    <text evidence="3">Cofactor biosynthesis; NAD(+) biosynthesis.</text>
</comment>
<evidence type="ECO:0000256" key="15">
    <source>
        <dbReference type="ARBA" id="ARBA00093425"/>
    </source>
</evidence>
<dbReference type="GO" id="GO:0004515">
    <property type="term" value="F:nicotinate-nucleotide adenylyltransferase activity"/>
    <property type="evidence" value="ECO:0007669"/>
    <property type="project" value="TreeGrafter"/>
</dbReference>
<evidence type="ECO:0000313" key="18">
    <source>
        <dbReference type="Proteomes" id="UP000277928"/>
    </source>
</evidence>
<dbReference type="Proteomes" id="UP000277928">
    <property type="component" value="Unassembled WGS sequence"/>
</dbReference>
<protein>
    <recommendedName>
        <fullName evidence="12">Nicotinamide/nicotinic acid mononucleotide adenylyltransferase 3</fullName>
    </recommendedName>
    <alternativeName>
        <fullName evidence="13">Nicotinamide-nucleotide adenylyltransferase 3</fullName>
    </alternativeName>
    <alternativeName>
        <fullName evidence="14">Nicotinate-nucleotide adenylyltransferase 3</fullName>
    </alternativeName>
</protein>
<keyword evidence="11" id="KW-0496">Mitochondrion</keyword>
<dbReference type="GO" id="GO:0009435">
    <property type="term" value="P:NAD+ biosynthetic process"/>
    <property type="evidence" value="ECO:0007669"/>
    <property type="project" value="UniProtKB-UniPathway"/>
</dbReference>
<dbReference type="Gene3D" id="3.40.50.620">
    <property type="entry name" value="HUPs"/>
    <property type="match status" value="1"/>
</dbReference>
<dbReference type="SUPFAM" id="SSF52374">
    <property type="entry name" value="Nucleotidylyl transferase"/>
    <property type="match status" value="1"/>
</dbReference>
<dbReference type="Pfam" id="PF01467">
    <property type="entry name" value="CTP_transf_like"/>
    <property type="match status" value="1"/>
</dbReference>
<dbReference type="FunFam" id="3.40.50.620:FF:000221">
    <property type="entry name" value="Nicotinamide/nicotinic acid mononucleotide adenylyltransferase 3"/>
    <property type="match status" value="1"/>
</dbReference>
<dbReference type="InterPro" id="IPR005248">
    <property type="entry name" value="NadD/NMNAT"/>
</dbReference>
<dbReference type="EMBL" id="UYRX01000427">
    <property type="protein sequence ID" value="VDK82071.1"/>
    <property type="molecule type" value="Genomic_DNA"/>
</dbReference>
<comment type="cofactor">
    <cofactor evidence="1">
        <name>Mg(2+)</name>
        <dbReference type="ChEBI" id="CHEBI:18420"/>
    </cofactor>
</comment>
<keyword evidence="5" id="KW-0662">Pyridine nucleotide biosynthesis</keyword>
<sequence length="483" mass="54317">MEESSDAITSQVTSRRVALLSCGTFSPPTYMHLRMFERARDYLKKIHGWEVVEGIMSPVADSIGRPDMIPAKHRLKMVQLIAKSSSWIRADGWECAQGEWIRTIHVLHYFKEVLNRKYKNGNCQIRLLLLCGGDVIESITKLAVSGGVPWDAKQIEEVVRDFGVVVVMRANTDPVSAIYLADVLNTYQKNIFVIEDETCPNDISSTRLRTAIRRKESIRYCTSDEVIQYIEDNSLYGATSLPTIHPKLSVLPLKQTVVNTEGENHKALSDHSSEMDEKQLHVLELSPIWCPSTCLPRCSLLTEEFVNSTRSLSHLQKTVPALAESEQCLSEATSFTTVPKQCRHAHFRSLESRDYHNSNLDGMLATSSNCADCLAVEKDVPFECSMQMDVPTTSQLTNMCNEQANSQIKMQAAAQKRQNCETLRRRSTGYSRSVGNLAAELLLEKEDKSRSLSHVRCEGSDEGNNVTLIYRKYKLASTPETTV</sequence>
<keyword evidence="18" id="KW-1185">Reference proteome</keyword>
<feature type="domain" description="Cytidyltransferase-like" evidence="16">
    <location>
        <begin position="22"/>
        <end position="210"/>
    </location>
</feature>
<dbReference type="InterPro" id="IPR004821">
    <property type="entry name" value="Cyt_trans-like"/>
</dbReference>
<keyword evidence="10" id="KW-0520">NAD</keyword>
<gene>
    <name evidence="17" type="ORF">NLS_LOCUS5580</name>
</gene>
<comment type="function">
    <text evidence="15">Catalyzes the formation of NAD(+) from nicotinamide mononucleotide (NMN) and ATP. Can also use the deamidated form; nicotinic acid mononucleotide (NaMN) as substrate with the same efficiency. Can use triazofurin monophosphate (TrMP) as substrate. Can also use GTP and ITP as nucleotide donors. Also catalyzes the reverse reaction, i.e. the pyrophosphorolytic cleavage of NAD(+). For the pyrophosphorolytic activity, can use NAD(+), NADH, NaAD, nicotinic acid adenine dinucleotide phosphate (NHD), nicotinamide guanine dinucleotide (NGD) as substrates. Fails to cleave phosphorylated dinucleotides NADP(+), NADPH and NaADP(+). Protects against axonal degeneration following injury. May be involved in the maintenance of axonal integrity. Also functions as a stress-response chaperone protein that prevents toxic aggregation of proteins; this function may be independent of its NAD(+) synthesis activity.</text>
</comment>
<accession>A0A3P6UX35</accession>
<evidence type="ECO:0000256" key="5">
    <source>
        <dbReference type="ARBA" id="ARBA00022642"/>
    </source>
</evidence>
<reference evidence="17 18" key="1">
    <citation type="submission" date="2018-08" db="EMBL/GenBank/DDBJ databases">
        <authorList>
            <person name="Laetsch R D."/>
            <person name="Stevens L."/>
            <person name="Kumar S."/>
            <person name="Blaxter L. M."/>
        </authorList>
    </citation>
    <scope>NUCLEOTIDE SEQUENCE [LARGE SCALE GENOMIC DNA]</scope>
</reference>
<keyword evidence="7" id="KW-0548">Nucleotidyltransferase</keyword>